<dbReference type="PANTHER" id="PTHR33371">
    <property type="entry name" value="INTERMEMBRANE PHOSPHOLIPID TRANSPORT SYSTEM BINDING PROTEIN MLAD-RELATED"/>
    <property type="match status" value="1"/>
</dbReference>
<keyword evidence="4" id="KW-1185">Reference proteome</keyword>
<gene>
    <name evidence="3" type="ORF">F8566_25565</name>
</gene>
<dbReference type="AlphaFoldDB" id="A0A6H9YSH5"/>
<dbReference type="EMBL" id="WBMT01000012">
    <property type="protein sequence ID" value="KAB2346192.1"/>
    <property type="molecule type" value="Genomic_DNA"/>
</dbReference>
<feature type="domain" description="Mce/MlaD" evidence="1">
    <location>
        <begin position="15"/>
        <end position="90"/>
    </location>
</feature>
<dbReference type="InterPro" id="IPR005693">
    <property type="entry name" value="Mce"/>
</dbReference>
<accession>A0A6H9YSH5</accession>
<dbReference type="Proteomes" id="UP000468735">
    <property type="component" value="Unassembled WGS sequence"/>
</dbReference>
<dbReference type="PANTHER" id="PTHR33371:SF17">
    <property type="entry name" value="MCE-FAMILY PROTEIN MCE1B"/>
    <property type="match status" value="1"/>
</dbReference>
<dbReference type="InterPro" id="IPR003399">
    <property type="entry name" value="Mce/MlaD"/>
</dbReference>
<reference evidence="3 4" key="1">
    <citation type="submission" date="2019-09" db="EMBL/GenBank/DDBJ databases">
        <title>Actinomadura physcomitrii sp. nov., a novel actinomycete isolated from moss [Physcomitrium sphaericum (Ludw) Fuernr].</title>
        <authorList>
            <person name="Zhuang X."/>
            <person name="Liu C."/>
        </authorList>
    </citation>
    <scope>NUCLEOTIDE SEQUENCE [LARGE SCALE GENOMIC DNA]</scope>
    <source>
        <strain evidence="3 4">HMC1</strain>
    </source>
</reference>
<name>A0A6H9YSH5_9ACTN</name>
<evidence type="ECO:0000313" key="3">
    <source>
        <dbReference type="EMBL" id="KAB2346192.1"/>
    </source>
</evidence>
<feature type="domain" description="Mammalian cell entry C-terminal" evidence="2">
    <location>
        <begin position="100"/>
        <end position="295"/>
    </location>
</feature>
<organism evidence="3 4">
    <name type="scientific">Actinomadura rudentiformis</name>
    <dbReference type="NCBI Taxonomy" id="359158"/>
    <lineage>
        <taxon>Bacteria</taxon>
        <taxon>Bacillati</taxon>
        <taxon>Actinomycetota</taxon>
        <taxon>Actinomycetes</taxon>
        <taxon>Streptosporangiales</taxon>
        <taxon>Thermomonosporaceae</taxon>
        <taxon>Actinomadura</taxon>
    </lineage>
</organism>
<proteinExistence type="predicted"/>
<dbReference type="GO" id="GO:0051701">
    <property type="term" value="P:biological process involved in interaction with host"/>
    <property type="evidence" value="ECO:0007669"/>
    <property type="project" value="TreeGrafter"/>
</dbReference>
<dbReference type="InterPro" id="IPR024516">
    <property type="entry name" value="Mce_C"/>
</dbReference>
<evidence type="ECO:0000313" key="4">
    <source>
        <dbReference type="Proteomes" id="UP000468735"/>
    </source>
</evidence>
<dbReference type="Pfam" id="PF02470">
    <property type="entry name" value="MlaD"/>
    <property type="match status" value="1"/>
</dbReference>
<dbReference type="InterPro" id="IPR052336">
    <property type="entry name" value="MlaD_Phospholipid_Transporter"/>
</dbReference>
<dbReference type="Pfam" id="PF11887">
    <property type="entry name" value="Mce4_CUP1"/>
    <property type="match status" value="1"/>
</dbReference>
<evidence type="ECO:0000259" key="1">
    <source>
        <dbReference type="Pfam" id="PF02470"/>
    </source>
</evidence>
<evidence type="ECO:0000259" key="2">
    <source>
        <dbReference type="Pfam" id="PF11887"/>
    </source>
</evidence>
<protein>
    <submittedName>
        <fullName evidence="3">MCE family protein</fullName>
    </submittedName>
</protein>
<dbReference type="NCBIfam" id="TIGR00996">
    <property type="entry name" value="Mtu_fam_mce"/>
    <property type="match status" value="1"/>
</dbReference>
<sequence>MLAASIMNTTRGDRVTYKARFTDVAGLYPAHSVRIAGVQVGQVKKIEITNRRLALVTFTVDRNRRLPNSVTASVKYLNLVGGRYIDLDPGAPGAAPGAYLPVGATIPEQRTQGPLNLTQLFKGFQPLMQALSPGDVNKLSESIIKVLQGEGGTLESLMRTVGSLTSTLADKDQVIGDLINNLNEVTVTINNRDRQVVDLIRTLRALVSGLSSDRQPIGEAIASLDELTNSTADLLQVNRDPLKRSIAQLGRLTGNLEADQPLLERFLQRTPTKLEVLGRAASYGSWVNFYRCEVRLTGVRYNDGSPAPTGIPLTDDRCKG</sequence>
<dbReference type="GO" id="GO:0005576">
    <property type="term" value="C:extracellular region"/>
    <property type="evidence" value="ECO:0007669"/>
    <property type="project" value="TreeGrafter"/>
</dbReference>
<comment type="caution">
    <text evidence="3">The sequence shown here is derived from an EMBL/GenBank/DDBJ whole genome shotgun (WGS) entry which is preliminary data.</text>
</comment>
<dbReference type="OrthoDB" id="338143at2"/>